<keyword evidence="2" id="KW-0813">Transport</keyword>
<reference evidence="4 5" key="1">
    <citation type="submission" date="2016-10" db="EMBL/GenBank/DDBJ databases">
        <authorList>
            <person name="de Groot N.N."/>
        </authorList>
    </citation>
    <scope>NUCLEOTIDE SEQUENCE [LARGE SCALE GENOMIC DNA]</scope>
    <source>
        <strain evidence="4 5">CGMCC 4.7037</strain>
    </source>
</reference>
<dbReference type="Gene3D" id="3.40.50.300">
    <property type="entry name" value="P-loop containing nucleotide triphosphate hydrolases"/>
    <property type="match status" value="1"/>
</dbReference>
<comment type="similarity">
    <text evidence="1">Belongs to the ABC transporter superfamily.</text>
</comment>
<evidence type="ECO:0000313" key="4">
    <source>
        <dbReference type="EMBL" id="SEG62850.1"/>
    </source>
</evidence>
<proteinExistence type="inferred from homology"/>
<dbReference type="AlphaFoldDB" id="A0A1H6BQA6"/>
<keyword evidence="5" id="KW-1185">Reference proteome</keyword>
<gene>
    <name evidence="4" type="ORF">SAMN05444920_103559</name>
</gene>
<dbReference type="Pfam" id="PF00005">
    <property type="entry name" value="ABC_tran"/>
    <property type="match status" value="1"/>
</dbReference>
<dbReference type="InterPro" id="IPR027417">
    <property type="entry name" value="P-loop_NTPase"/>
</dbReference>
<evidence type="ECO:0000256" key="1">
    <source>
        <dbReference type="ARBA" id="ARBA00005417"/>
    </source>
</evidence>
<dbReference type="Proteomes" id="UP000236732">
    <property type="component" value="Unassembled WGS sequence"/>
</dbReference>
<dbReference type="SUPFAM" id="SSF52540">
    <property type="entry name" value="P-loop containing nucleoside triphosphate hydrolases"/>
    <property type="match status" value="1"/>
</dbReference>
<dbReference type="GO" id="GO:0005524">
    <property type="term" value="F:ATP binding"/>
    <property type="evidence" value="ECO:0007669"/>
    <property type="project" value="InterPro"/>
</dbReference>
<protein>
    <submittedName>
        <fullName evidence="4">ABC transporter</fullName>
    </submittedName>
</protein>
<accession>A0A1H6BQA6</accession>
<dbReference type="PANTHER" id="PTHR43335:SF4">
    <property type="entry name" value="ABC TRANSPORTER, ATP-BINDING PROTEIN"/>
    <property type="match status" value="1"/>
</dbReference>
<dbReference type="EMBL" id="FNVT01000003">
    <property type="protein sequence ID" value="SEG62850.1"/>
    <property type="molecule type" value="Genomic_DNA"/>
</dbReference>
<dbReference type="PANTHER" id="PTHR43335">
    <property type="entry name" value="ABC TRANSPORTER, ATP-BINDING PROTEIN"/>
    <property type="match status" value="1"/>
</dbReference>
<sequence>MIDVRGLSMRYGRTRAVDDLTFSVKPRLVTGFLGPNGAGTSTTMRVVLGLEVPAAGQTLVNGRPHASIPRPSSTSRLTGWTRKTSAGCAACCVRWRTKAVPRCCPAV</sequence>
<dbReference type="InterPro" id="IPR003439">
    <property type="entry name" value="ABC_transporter-like_ATP-bd"/>
</dbReference>
<name>A0A1H6BQA6_9ACTN</name>
<organism evidence="4 5">
    <name type="scientific">Nonomuraea solani</name>
    <dbReference type="NCBI Taxonomy" id="1144553"/>
    <lineage>
        <taxon>Bacteria</taxon>
        <taxon>Bacillati</taxon>
        <taxon>Actinomycetota</taxon>
        <taxon>Actinomycetes</taxon>
        <taxon>Streptosporangiales</taxon>
        <taxon>Streptosporangiaceae</taxon>
        <taxon>Nonomuraea</taxon>
    </lineage>
</organism>
<feature type="domain" description="ABC transporter" evidence="3">
    <location>
        <begin position="18"/>
        <end position="73"/>
    </location>
</feature>
<evidence type="ECO:0000313" key="5">
    <source>
        <dbReference type="Proteomes" id="UP000236732"/>
    </source>
</evidence>
<evidence type="ECO:0000259" key="3">
    <source>
        <dbReference type="Pfam" id="PF00005"/>
    </source>
</evidence>
<evidence type="ECO:0000256" key="2">
    <source>
        <dbReference type="ARBA" id="ARBA00022448"/>
    </source>
</evidence>
<dbReference type="GO" id="GO:0016887">
    <property type="term" value="F:ATP hydrolysis activity"/>
    <property type="evidence" value="ECO:0007669"/>
    <property type="project" value="InterPro"/>
</dbReference>